<gene>
    <name evidence="1" type="ORF">CEXT_526851</name>
</gene>
<comment type="caution">
    <text evidence="1">The sequence shown here is derived from an EMBL/GenBank/DDBJ whole genome shotgun (WGS) entry which is preliminary data.</text>
</comment>
<reference evidence="1 2" key="1">
    <citation type="submission" date="2021-06" db="EMBL/GenBank/DDBJ databases">
        <title>Caerostris extrusa draft genome.</title>
        <authorList>
            <person name="Kono N."/>
            <person name="Arakawa K."/>
        </authorList>
    </citation>
    <scope>NUCLEOTIDE SEQUENCE [LARGE SCALE GENOMIC DNA]</scope>
</reference>
<name>A0AAV4TXD7_CAEEX</name>
<dbReference type="Proteomes" id="UP001054945">
    <property type="component" value="Unassembled WGS sequence"/>
</dbReference>
<protein>
    <submittedName>
        <fullName evidence="1">Uncharacterized protein</fullName>
    </submittedName>
</protein>
<dbReference type="AlphaFoldDB" id="A0AAV4TXD7"/>
<evidence type="ECO:0000313" key="1">
    <source>
        <dbReference type="EMBL" id="GIY49712.1"/>
    </source>
</evidence>
<evidence type="ECO:0000313" key="2">
    <source>
        <dbReference type="Proteomes" id="UP001054945"/>
    </source>
</evidence>
<accession>A0AAV4TXD7</accession>
<proteinExistence type="predicted"/>
<dbReference type="EMBL" id="BPLR01011868">
    <property type="protein sequence ID" value="GIY49712.1"/>
    <property type="molecule type" value="Genomic_DNA"/>
</dbReference>
<organism evidence="1 2">
    <name type="scientific">Caerostris extrusa</name>
    <name type="common">Bark spider</name>
    <name type="synonym">Caerostris bankana</name>
    <dbReference type="NCBI Taxonomy" id="172846"/>
    <lineage>
        <taxon>Eukaryota</taxon>
        <taxon>Metazoa</taxon>
        <taxon>Ecdysozoa</taxon>
        <taxon>Arthropoda</taxon>
        <taxon>Chelicerata</taxon>
        <taxon>Arachnida</taxon>
        <taxon>Araneae</taxon>
        <taxon>Araneomorphae</taxon>
        <taxon>Entelegynae</taxon>
        <taxon>Araneoidea</taxon>
        <taxon>Araneidae</taxon>
        <taxon>Caerostris</taxon>
    </lineage>
</organism>
<keyword evidence="2" id="KW-1185">Reference proteome</keyword>
<sequence>MALDNLKDNDLIVCCLHREKEDDGPSSIQLEFELSLLASDGSPLIGKKRKRNLQKVGASPLTLVLSLEEGDEGNDICIAAERGFGVKSYYGISGDISLVDDQERVMHSKKALKLFPTRATK</sequence>